<dbReference type="InterPro" id="IPR006011">
    <property type="entry name" value="Syntaxin_N"/>
</dbReference>
<evidence type="ECO:0000256" key="1">
    <source>
        <dbReference type="ARBA" id="ARBA00009063"/>
    </source>
</evidence>
<keyword evidence="2" id="KW-0812">Transmembrane</keyword>
<evidence type="ECO:0000313" key="5">
    <source>
        <dbReference type="Proteomes" id="UP000182259"/>
    </source>
</evidence>
<dbReference type="SUPFAM" id="SSF47661">
    <property type="entry name" value="t-snare proteins"/>
    <property type="match status" value="1"/>
</dbReference>
<feature type="transmembrane region" description="Helical" evidence="2">
    <location>
        <begin position="254"/>
        <end position="274"/>
    </location>
</feature>
<dbReference type="GO" id="GO:0012505">
    <property type="term" value="C:endomembrane system"/>
    <property type="evidence" value="ECO:0007669"/>
    <property type="project" value="TreeGrafter"/>
</dbReference>
<dbReference type="Pfam" id="PF14523">
    <property type="entry name" value="Syntaxin_2"/>
    <property type="match status" value="1"/>
</dbReference>
<dbReference type="InterPro" id="IPR000727">
    <property type="entry name" value="T_SNARE_dom"/>
</dbReference>
<dbReference type="Gene3D" id="1.20.5.110">
    <property type="match status" value="1"/>
</dbReference>
<proteinExistence type="inferred from homology"/>
<dbReference type="Pfam" id="PF05739">
    <property type="entry name" value="SNARE"/>
    <property type="match status" value="1"/>
</dbReference>
<dbReference type="GO" id="GO:0006886">
    <property type="term" value="P:intracellular protein transport"/>
    <property type="evidence" value="ECO:0007669"/>
    <property type="project" value="InterPro"/>
</dbReference>
<dbReference type="PROSITE" id="PS00914">
    <property type="entry name" value="SYNTAXIN"/>
    <property type="match status" value="1"/>
</dbReference>
<dbReference type="AlphaFoldDB" id="A0A1L0G5P0"/>
<dbReference type="Gene3D" id="1.20.58.70">
    <property type="match status" value="1"/>
</dbReference>
<accession>A0A1L0G5P0</accession>
<evidence type="ECO:0000313" key="4">
    <source>
        <dbReference type="EMBL" id="SGZ51869.1"/>
    </source>
</evidence>
<dbReference type="InterPro" id="IPR006012">
    <property type="entry name" value="Syntaxin/epimorphin_CS"/>
</dbReference>
<dbReference type="GO" id="GO:0005484">
    <property type="term" value="F:SNAP receptor activity"/>
    <property type="evidence" value="ECO:0007669"/>
    <property type="project" value="InterPro"/>
</dbReference>
<dbReference type="CDD" id="cd15840">
    <property type="entry name" value="SNARE_Qa"/>
    <property type="match status" value="1"/>
</dbReference>
<feature type="domain" description="T-SNARE coiled-coil homology" evidence="3">
    <location>
        <begin position="182"/>
        <end position="244"/>
    </location>
</feature>
<name>A0A1L0G5P0_9ASCO</name>
<dbReference type="GO" id="GO:0000149">
    <property type="term" value="F:SNARE binding"/>
    <property type="evidence" value="ECO:0007669"/>
    <property type="project" value="TreeGrafter"/>
</dbReference>
<keyword evidence="2" id="KW-1133">Transmembrane helix</keyword>
<sequence length="275" mass="31114">MSFANYDLEAQKPVGAPLKANAASALDNIINNTSTEVKKFGLLIGQFSTTRKLIGTRRDDAKLRKALDTLQKEISELDSSIESLMIKVNGAMNTGGANGKLEVTDRQLMLKDRLNREFRNLHNNFILELKQYADKKVLYPLRNPEVQETTPLLEESDHRHQQLQQQVAVEEQINQTELQYQIALTQEREREIARVHEGVVEINSIMKDLGTLVGNQGEQVDTMENNMLQVGQDVHKASRELTKADEYQRKKGKWCAILLVALCVFVLIMVLAIVS</sequence>
<dbReference type="GO" id="GO:0006906">
    <property type="term" value="P:vesicle fusion"/>
    <property type="evidence" value="ECO:0007669"/>
    <property type="project" value="TreeGrafter"/>
</dbReference>
<dbReference type="PROSITE" id="PS50192">
    <property type="entry name" value="T_SNARE"/>
    <property type="match status" value="1"/>
</dbReference>
<protein>
    <submittedName>
        <fullName evidence="4">CIC11C00000003222</fullName>
    </submittedName>
</protein>
<reference evidence="4 5" key="1">
    <citation type="submission" date="2016-10" db="EMBL/GenBank/DDBJ databases">
        <authorList>
            <person name="de Groot N.N."/>
        </authorList>
    </citation>
    <scope>NUCLEOTIDE SEQUENCE [LARGE SCALE GENOMIC DNA]</scope>
    <source>
        <strain evidence="4 5">PYCC 4715</strain>
    </source>
</reference>
<dbReference type="GO" id="GO:0031201">
    <property type="term" value="C:SNARE complex"/>
    <property type="evidence" value="ECO:0007669"/>
    <property type="project" value="TreeGrafter"/>
</dbReference>
<gene>
    <name evidence="4" type="ORF">SAMEA4029009_CIC11G00000003222</name>
</gene>
<dbReference type="InterPro" id="IPR010989">
    <property type="entry name" value="SNARE"/>
</dbReference>
<comment type="similarity">
    <text evidence="1">Belongs to the syntaxin family.</text>
</comment>
<dbReference type="InterPro" id="IPR045242">
    <property type="entry name" value="Syntaxin"/>
</dbReference>
<dbReference type="EMBL" id="LT635765">
    <property type="protein sequence ID" value="SGZ51869.1"/>
    <property type="molecule type" value="Genomic_DNA"/>
</dbReference>
<evidence type="ECO:0000259" key="3">
    <source>
        <dbReference type="PROSITE" id="PS50192"/>
    </source>
</evidence>
<dbReference type="PANTHER" id="PTHR19957">
    <property type="entry name" value="SYNTAXIN"/>
    <property type="match status" value="1"/>
</dbReference>
<dbReference type="SMART" id="SM00397">
    <property type="entry name" value="t_SNARE"/>
    <property type="match status" value="1"/>
</dbReference>
<keyword evidence="2" id="KW-0472">Membrane</keyword>
<dbReference type="PANTHER" id="PTHR19957:SF418">
    <property type="entry name" value="SNAP RECEPTOR"/>
    <property type="match status" value="1"/>
</dbReference>
<evidence type="ECO:0000256" key="2">
    <source>
        <dbReference type="SAM" id="Phobius"/>
    </source>
</evidence>
<dbReference type="GO" id="GO:0048278">
    <property type="term" value="P:vesicle docking"/>
    <property type="evidence" value="ECO:0007669"/>
    <property type="project" value="TreeGrafter"/>
</dbReference>
<dbReference type="GO" id="GO:0006896">
    <property type="term" value="P:Golgi to vacuole transport"/>
    <property type="evidence" value="ECO:0007669"/>
    <property type="project" value="TreeGrafter"/>
</dbReference>
<organism evidence="4 5">
    <name type="scientific">Sungouiella intermedia</name>
    <dbReference type="NCBI Taxonomy" id="45354"/>
    <lineage>
        <taxon>Eukaryota</taxon>
        <taxon>Fungi</taxon>
        <taxon>Dikarya</taxon>
        <taxon>Ascomycota</taxon>
        <taxon>Saccharomycotina</taxon>
        <taxon>Pichiomycetes</taxon>
        <taxon>Metschnikowiaceae</taxon>
        <taxon>Sungouiella</taxon>
    </lineage>
</organism>
<dbReference type="Proteomes" id="UP000182259">
    <property type="component" value="Chromosome II"/>
</dbReference>